<dbReference type="InterPro" id="IPR016024">
    <property type="entry name" value="ARM-type_fold"/>
</dbReference>
<dbReference type="KEGG" id="ess:ATZ33_17185"/>
<dbReference type="Proteomes" id="UP000065511">
    <property type="component" value="Chromosome"/>
</dbReference>
<dbReference type="EMBL" id="CP013614">
    <property type="protein sequence ID" value="ALS03049.1"/>
    <property type="molecule type" value="Genomic_DNA"/>
</dbReference>
<dbReference type="PANTHER" id="PTHR37813">
    <property type="entry name" value="FELS-2 PROPHAGE PROTEIN"/>
    <property type="match status" value="1"/>
</dbReference>
<keyword evidence="3" id="KW-1185">Reference proteome</keyword>
<reference evidence="2 4" key="1">
    <citation type="submission" date="2014-12" db="EMBL/GenBank/DDBJ databases">
        <title>Draft genome sequences of 29 type strains of Enterococci.</title>
        <authorList>
            <person name="Zhong Z."/>
            <person name="Sun Z."/>
            <person name="Liu W."/>
            <person name="Zhang W."/>
            <person name="Zhang H."/>
        </authorList>
    </citation>
    <scope>NUCLEOTIDE SEQUENCE [LARGE SCALE GENOMIC DNA]</scope>
    <source>
        <strain evidence="2 4">DSM 22801</strain>
    </source>
</reference>
<evidence type="ECO:0000313" key="4">
    <source>
        <dbReference type="Proteomes" id="UP000183039"/>
    </source>
</evidence>
<dbReference type="SUPFAM" id="SSF48371">
    <property type="entry name" value="ARM repeat"/>
    <property type="match status" value="1"/>
</dbReference>
<name>A0A0S3KG63_9ENTE</name>
<dbReference type="Gene3D" id="1.25.10.10">
    <property type="entry name" value="Leucine-rich Repeat Variant"/>
    <property type="match status" value="1"/>
</dbReference>
<dbReference type="OrthoDB" id="2157658at2"/>
<evidence type="ECO:0000313" key="3">
    <source>
        <dbReference type="Proteomes" id="UP000065511"/>
    </source>
</evidence>
<evidence type="ECO:0000313" key="1">
    <source>
        <dbReference type="EMBL" id="ALS03049.1"/>
    </source>
</evidence>
<sequence>MEKKQNVTTVLSAIDNNFFKTLASAEGALNNTKGTSDRLYESFTKLASYNIPPQSFEVFKQSAQDASTMVDNLGEKLKKRFTPVIEKPNLTGMIDAVDKTITDINSKLKLFHMPSLGKMMSGDDSVFGKINGNIDKVTQSFGGMTQSFGDKQKQMISGMSNWKQNLTGFTENTKYQMKLFTMAMRTEGSPIDKLGTAFDAVSTKVSSGFSKMYQSSGMMGSAFRQVGEGFNGVKDYMSGLPESARYQMKLLGMHIRSEHPALAELGTKFSDMSSQVGGTISTVASKFGILGGKFTDTITNSKLLKSTFSGIGATLQGSANVGTTAMTSMVQGLSSVFGFALKALGPAAILGVALAGFGLLDSQFDGQIGNMIETATTKGPAIIAGFVQGIIEKLPELMETGTQLIAGLTEAIAVNLPVIMQSAVDLIGALVQGVIESLPTLIPAALMLIESLATSLLSAAPQLLLTGLDLLIALVDGILANKDQIVTTVTNIIEAFTTNITNKLPEIIKKGVEVLTKLAEGIASVLPTLIPVAIEAIATLVGTLLEQLPTLIDAAIKIVATLCKGLWDNLPEILSAAGKLLGTFVEGIIGLLPDIASAGLRMGNEIIKELTGVDLFEIGGNIIQGLIDGIGGMAKAALDAVKNLGKSIGDAFKGLFKIHSPSRWMRDEIGAMLPAGLAIGIERNAHVVDQPMDKLVSQIMLPSLDSLDQQLETVQDVSIQSSSKQMMVQTKQPATFNIKLGNQQFKAFVSDISEAMGQDSAINLAF</sequence>
<dbReference type="PANTHER" id="PTHR37813:SF1">
    <property type="entry name" value="FELS-2 PROPHAGE PROTEIN"/>
    <property type="match status" value="1"/>
</dbReference>
<reference evidence="1 3" key="2">
    <citation type="submission" date="2015-12" db="EMBL/GenBank/DDBJ databases">
        <authorList>
            <person name="Lauer A."/>
            <person name="Humrighouse B."/>
            <person name="Loparev V."/>
            <person name="Shewmaker P.L."/>
            <person name="Whitney A.M."/>
            <person name="McLaughlin R.W."/>
        </authorList>
    </citation>
    <scope>NUCLEOTIDE SEQUENCE [LARGE SCALE GENOMIC DNA]</scope>
    <source>
        <strain evidence="1 3">LMG 23085</strain>
    </source>
</reference>
<dbReference type="RefSeq" id="WP_071876554.1">
    <property type="nucleotide sequence ID" value="NZ_JXLC01000003.1"/>
</dbReference>
<protein>
    <recommendedName>
        <fullName evidence="5">Phage tail protein</fullName>
    </recommendedName>
</protein>
<gene>
    <name evidence="1" type="ORF">ATZ33_17185</name>
    <name evidence="2" type="ORF">RV15_GL002128</name>
</gene>
<dbReference type="EMBL" id="JXLC01000003">
    <property type="protein sequence ID" value="OJG92994.1"/>
    <property type="molecule type" value="Genomic_DNA"/>
</dbReference>
<organism evidence="2 4">
    <name type="scientific">Enterococcus silesiacus</name>
    <dbReference type="NCBI Taxonomy" id="332949"/>
    <lineage>
        <taxon>Bacteria</taxon>
        <taxon>Bacillati</taxon>
        <taxon>Bacillota</taxon>
        <taxon>Bacilli</taxon>
        <taxon>Lactobacillales</taxon>
        <taxon>Enterococcaceae</taxon>
        <taxon>Enterococcus</taxon>
    </lineage>
</organism>
<dbReference type="Proteomes" id="UP000183039">
    <property type="component" value="Unassembled WGS sequence"/>
</dbReference>
<dbReference type="AlphaFoldDB" id="A0A0S3KG63"/>
<proteinExistence type="predicted"/>
<evidence type="ECO:0008006" key="5">
    <source>
        <dbReference type="Google" id="ProtNLM"/>
    </source>
</evidence>
<dbReference type="InterPro" id="IPR011989">
    <property type="entry name" value="ARM-like"/>
</dbReference>
<accession>A0A0S3KG63</accession>
<evidence type="ECO:0000313" key="2">
    <source>
        <dbReference type="EMBL" id="OJG92994.1"/>
    </source>
</evidence>